<reference evidence="1" key="1">
    <citation type="submission" date="2018-05" db="EMBL/GenBank/DDBJ databases">
        <authorList>
            <person name="Lanie J.A."/>
            <person name="Ng W.-L."/>
            <person name="Kazmierczak K.M."/>
            <person name="Andrzejewski T.M."/>
            <person name="Davidsen T.M."/>
            <person name="Wayne K.J."/>
            <person name="Tettelin H."/>
            <person name="Glass J.I."/>
            <person name="Rusch D."/>
            <person name="Podicherti R."/>
            <person name="Tsui H.-C.T."/>
            <person name="Winkler M.E."/>
        </authorList>
    </citation>
    <scope>NUCLEOTIDE SEQUENCE</scope>
</reference>
<sequence>VKEFHLNSAEVLLGHFEGRTPEYVINLPWRAQLRRKTTVGMDDHIVGKLPPDKSPGHLASR</sequence>
<accession>A0A383EYY4</accession>
<dbReference type="AlphaFoldDB" id="A0A383EYY4"/>
<evidence type="ECO:0000313" key="1">
    <source>
        <dbReference type="EMBL" id="SVE61405.1"/>
    </source>
</evidence>
<dbReference type="EMBL" id="UINC01229621">
    <property type="protein sequence ID" value="SVE61405.1"/>
    <property type="molecule type" value="Genomic_DNA"/>
</dbReference>
<name>A0A383EYY4_9ZZZZ</name>
<feature type="non-terminal residue" evidence="1">
    <location>
        <position position="1"/>
    </location>
</feature>
<gene>
    <name evidence="1" type="ORF">METZ01_LOCUS514259</name>
</gene>
<organism evidence="1">
    <name type="scientific">marine metagenome</name>
    <dbReference type="NCBI Taxonomy" id="408172"/>
    <lineage>
        <taxon>unclassified sequences</taxon>
        <taxon>metagenomes</taxon>
        <taxon>ecological metagenomes</taxon>
    </lineage>
</organism>
<protein>
    <submittedName>
        <fullName evidence="1">Uncharacterized protein</fullName>
    </submittedName>
</protein>
<proteinExistence type="predicted"/>